<evidence type="ECO:0000256" key="1">
    <source>
        <dbReference type="ARBA" id="ARBA00010587"/>
    </source>
</evidence>
<evidence type="ECO:0000313" key="6">
    <source>
        <dbReference type="Proteomes" id="UP000324298"/>
    </source>
</evidence>
<dbReference type="PANTHER" id="PTHR37164:SF1">
    <property type="entry name" value="BACTERIOHEMERYTHRIN"/>
    <property type="match status" value="1"/>
</dbReference>
<evidence type="ECO:0000259" key="4">
    <source>
        <dbReference type="Pfam" id="PF01814"/>
    </source>
</evidence>
<keyword evidence="6" id="KW-1185">Reference proteome</keyword>
<dbReference type="InterPro" id="IPR050669">
    <property type="entry name" value="Hemerythrin"/>
</dbReference>
<evidence type="ECO:0000256" key="2">
    <source>
        <dbReference type="ARBA" id="ARBA00022723"/>
    </source>
</evidence>
<dbReference type="GO" id="GO:0046872">
    <property type="term" value="F:metal ion binding"/>
    <property type="evidence" value="ECO:0007669"/>
    <property type="project" value="UniProtKB-KW"/>
</dbReference>
<dbReference type="InterPro" id="IPR012827">
    <property type="entry name" value="Hemerythrin_metal-bd"/>
</dbReference>
<dbReference type="InterPro" id="IPR012312">
    <property type="entry name" value="Hemerythrin-like"/>
</dbReference>
<dbReference type="NCBIfam" id="TIGR02481">
    <property type="entry name" value="hemeryth_dom"/>
    <property type="match status" value="1"/>
</dbReference>
<dbReference type="Pfam" id="PF01814">
    <property type="entry name" value="Hemerythrin"/>
    <property type="match status" value="1"/>
</dbReference>
<dbReference type="EMBL" id="SRSD01000009">
    <property type="protein sequence ID" value="KAA0888973.1"/>
    <property type="molecule type" value="Genomic_DNA"/>
</dbReference>
<dbReference type="AlphaFoldDB" id="A0A5A9X8M0"/>
<dbReference type="InterPro" id="IPR035938">
    <property type="entry name" value="Hemerythrin-like_sf"/>
</dbReference>
<feature type="domain" description="Hemerythrin-like" evidence="4">
    <location>
        <begin position="16"/>
        <end position="127"/>
    </location>
</feature>
<evidence type="ECO:0000313" key="5">
    <source>
        <dbReference type="EMBL" id="KAA0888973.1"/>
    </source>
</evidence>
<keyword evidence="3" id="KW-0408">Iron</keyword>
<dbReference type="Proteomes" id="UP000324298">
    <property type="component" value="Unassembled WGS sequence"/>
</dbReference>
<reference evidence="5 6" key="1">
    <citation type="submission" date="2019-04" db="EMBL/GenBank/DDBJ databases">
        <title>Geobacter ruber sp. nov., ferric-reducing bacteria isolated from paddy soil.</title>
        <authorList>
            <person name="Xu Z."/>
            <person name="Masuda Y."/>
            <person name="Itoh H."/>
            <person name="Senoo K."/>
        </authorList>
    </citation>
    <scope>NUCLEOTIDE SEQUENCE [LARGE SCALE GENOMIC DNA]</scope>
    <source>
        <strain evidence="5 6">Red88</strain>
    </source>
</reference>
<dbReference type="Gene3D" id="1.20.120.50">
    <property type="entry name" value="Hemerythrin-like"/>
    <property type="match status" value="1"/>
</dbReference>
<name>A0A5A9X8M0_9BACT</name>
<accession>A0A5A9X8M0</accession>
<dbReference type="SUPFAM" id="SSF47188">
    <property type="entry name" value="Hemerythrin-like"/>
    <property type="match status" value="1"/>
</dbReference>
<keyword evidence="2" id="KW-0479">Metal-binding</keyword>
<dbReference type="RefSeq" id="WP_149308581.1">
    <property type="nucleotide sequence ID" value="NZ_SRSD01000009.1"/>
</dbReference>
<comment type="similarity">
    <text evidence="1">Belongs to the hemerythrin family.</text>
</comment>
<evidence type="ECO:0000256" key="3">
    <source>
        <dbReference type="ARBA" id="ARBA00023004"/>
    </source>
</evidence>
<dbReference type="OrthoDB" id="9774644at2"/>
<dbReference type="NCBIfam" id="NF033749">
    <property type="entry name" value="bact_hemeryth"/>
    <property type="match status" value="1"/>
</dbReference>
<proteinExistence type="inferred from homology"/>
<comment type="caution">
    <text evidence="5">The sequence shown here is derived from an EMBL/GenBank/DDBJ whole genome shotgun (WGS) entry which is preliminary data.</text>
</comment>
<gene>
    <name evidence="5" type="ORF">ET418_14045</name>
</gene>
<dbReference type="CDD" id="cd12107">
    <property type="entry name" value="Hemerythrin"/>
    <property type="match status" value="1"/>
</dbReference>
<dbReference type="PANTHER" id="PTHR37164">
    <property type="entry name" value="BACTERIOHEMERYTHRIN"/>
    <property type="match status" value="1"/>
</dbReference>
<sequence>MPLCTWETSFNLEVGVMNEHHQRLVSLINAAYDAIQLNDSHGMVRIVGELLDYATYHFKTEADLMRQCGYPSQASHMEQHGHFFRHISDLQSRLHAREPLHNLEIVIFLKEWLMQHILVTDRELAGYLAANVPAAPEPLPSQDSA</sequence>
<organism evidence="5 6">
    <name type="scientific">Oryzomonas rubra</name>
    <dbReference type="NCBI Taxonomy" id="2509454"/>
    <lineage>
        <taxon>Bacteria</taxon>
        <taxon>Pseudomonadati</taxon>
        <taxon>Thermodesulfobacteriota</taxon>
        <taxon>Desulfuromonadia</taxon>
        <taxon>Geobacterales</taxon>
        <taxon>Geobacteraceae</taxon>
        <taxon>Oryzomonas</taxon>
    </lineage>
</organism>
<protein>
    <submittedName>
        <fullName evidence="5">Bacteriohemerythrin</fullName>
    </submittedName>
</protein>